<comment type="caution">
    <text evidence="2">The sequence shown here is derived from an EMBL/GenBank/DDBJ whole genome shotgun (WGS) entry which is preliminary data.</text>
</comment>
<reference evidence="2 3" key="1">
    <citation type="submission" date="2019-06" db="EMBL/GenBank/DDBJ databases">
        <title>Draft genome sequence of Miniimonas arenae KCTC 19750T isolated from sea sand.</title>
        <authorList>
            <person name="Park S.-J."/>
        </authorList>
    </citation>
    <scope>NUCLEOTIDE SEQUENCE [LARGE SCALE GENOMIC DNA]</scope>
    <source>
        <strain evidence="2 3">KCTC 19750</strain>
    </source>
</reference>
<feature type="domain" description="Alcohol dehydrogenase-like C-terminal" evidence="1">
    <location>
        <begin position="80"/>
        <end position="156"/>
    </location>
</feature>
<dbReference type="EMBL" id="VENP01000108">
    <property type="protein sequence ID" value="TNU72810.1"/>
    <property type="molecule type" value="Genomic_DNA"/>
</dbReference>
<dbReference type="Pfam" id="PF00107">
    <property type="entry name" value="ADH_zinc_N"/>
    <property type="match status" value="1"/>
</dbReference>
<accession>A0A5C5B8J8</accession>
<dbReference type="PANTHER" id="PTHR43677">
    <property type="entry name" value="SHORT-CHAIN DEHYDROGENASE/REDUCTASE"/>
    <property type="match status" value="1"/>
</dbReference>
<dbReference type="RefSeq" id="WP_139987950.1">
    <property type="nucleotide sequence ID" value="NZ_VENP01000108.1"/>
</dbReference>
<evidence type="ECO:0000259" key="1">
    <source>
        <dbReference type="Pfam" id="PF00107"/>
    </source>
</evidence>
<dbReference type="InterPro" id="IPR013149">
    <property type="entry name" value="ADH-like_C"/>
</dbReference>
<proteinExistence type="predicted"/>
<gene>
    <name evidence="2" type="ORF">FH969_14760</name>
</gene>
<dbReference type="Proteomes" id="UP000313849">
    <property type="component" value="Unassembled WGS sequence"/>
</dbReference>
<dbReference type="InterPro" id="IPR051397">
    <property type="entry name" value="Zn-ADH-like_protein"/>
</dbReference>
<dbReference type="AlphaFoldDB" id="A0A5C5B8J8"/>
<dbReference type="InterPro" id="IPR036291">
    <property type="entry name" value="NAD(P)-bd_dom_sf"/>
</dbReference>
<dbReference type="SUPFAM" id="SSF51735">
    <property type="entry name" value="NAD(P)-binding Rossmann-fold domains"/>
    <property type="match status" value="1"/>
</dbReference>
<dbReference type="PANTHER" id="PTHR43677:SF11">
    <property type="entry name" value="ZINC-CONTAINING ALCOHOL DEHYDROGENASE"/>
    <property type="match status" value="1"/>
</dbReference>
<evidence type="ECO:0000313" key="3">
    <source>
        <dbReference type="Proteomes" id="UP000313849"/>
    </source>
</evidence>
<dbReference type="GO" id="GO:0016491">
    <property type="term" value="F:oxidoreductase activity"/>
    <property type="evidence" value="ECO:0007669"/>
    <property type="project" value="TreeGrafter"/>
</dbReference>
<evidence type="ECO:0000313" key="2">
    <source>
        <dbReference type="EMBL" id="TNU72810.1"/>
    </source>
</evidence>
<dbReference type="Gene3D" id="3.90.180.10">
    <property type="entry name" value="Medium-chain alcohol dehydrogenases, catalytic domain"/>
    <property type="match status" value="1"/>
</dbReference>
<sequence>MVERAGPHAELVRGTLAERAPVPAGWAVPVPDALDDARAAAVVNPGTSSWLPLADLLGARSAVGAAPATVLVHGATGVSGLLAVQVAQVLGAGRVVAAGRNPVALATARDRGADAVVHLDEDLPAQLADAAPDGVDVVVDYLWGERTAALLPALLRAERGPDRPLDVVEIGTLAGADLTLPGAWLRSRPLRLRGSGLGSVGPRAMFAAAAEVLDATARGDLTIDVESHPLADVARVWDTPGRMVLVP</sequence>
<name>A0A5C5B8J8_9MICO</name>
<keyword evidence="3" id="KW-1185">Reference proteome</keyword>
<organism evidence="2 3">
    <name type="scientific">Miniimonas arenae</name>
    <dbReference type="NCBI Taxonomy" id="676201"/>
    <lineage>
        <taxon>Bacteria</taxon>
        <taxon>Bacillati</taxon>
        <taxon>Actinomycetota</taxon>
        <taxon>Actinomycetes</taxon>
        <taxon>Micrococcales</taxon>
        <taxon>Beutenbergiaceae</taxon>
        <taxon>Miniimonas</taxon>
    </lineage>
</organism>
<protein>
    <submittedName>
        <fullName evidence="2">Zinc-binding dehydrogenase</fullName>
    </submittedName>
</protein>
<dbReference type="OrthoDB" id="9787435at2"/>